<dbReference type="InterPro" id="IPR005829">
    <property type="entry name" value="Sugar_transporter_CS"/>
</dbReference>
<keyword evidence="3 5" id="KW-1133">Transmembrane helix</keyword>
<dbReference type="InterPro" id="IPR045263">
    <property type="entry name" value="GLUT"/>
</dbReference>
<dbReference type="GO" id="GO:0016020">
    <property type="term" value="C:membrane"/>
    <property type="evidence" value="ECO:0007669"/>
    <property type="project" value="UniProtKB-SubCell"/>
</dbReference>
<dbReference type="AlphaFoldDB" id="A0AAE9ACX1"/>
<feature type="transmembrane region" description="Helical" evidence="5">
    <location>
        <begin position="211"/>
        <end position="232"/>
    </location>
</feature>
<dbReference type="InterPro" id="IPR020846">
    <property type="entry name" value="MFS_dom"/>
</dbReference>
<dbReference type="InterPro" id="IPR036259">
    <property type="entry name" value="MFS_trans_sf"/>
</dbReference>
<accession>A0AAE9ACX1</accession>
<feature type="domain" description="Major facilitator superfamily (MFS) profile" evidence="6">
    <location>
        <begin position="40"/>
        <end position="483"/>
    </location>
</feature>
<dbReference type="PROSITE" id="PS00217">
    <property type="entry name" value="SUGAR_TRANSPORT_2"/>
    <property type="match status" value="1"/>
</dbReference>
<evidence type="ECO:0000256" key="1">
    <source>
        <dbReference type="ARBA" id="ARBA00004141"/>
    </source>
</evidence>
<feature type="transmembrane region" description="Helical" evidence="5">
    <location>
        <begin position="148"/>
        <end position="169"/>
    </location>
</feature>
<feature type="transmembrane region" description="Helical" evidence="5">
    <location>
        <begin position="330"/>
        <end position="351"/>
    </location>
</feature>
<dbReference type="Proteomes" id="UP000827892">
    <property type="component" value="Chromosome IV"/>
</dbReference>
<feature type="transmembrane region" description="Helical" evidence="5">
    <location>
        <begin position="36"/>
        <end position="56"/>
    </location>
</feature>
<evidence type="ECO:0000256" key="2">
    <source>
        <dbReference type="ARBA" id="ARBA00022692"/>
    </source>
</evidence>
<feature type="transmembrane region" description="Helical" evidence="5">
    <location>
        <begin position="429"/>
        <end position="452"/>
    </location>
</feature>
<evidence type="ECO:0000259" key="6">
    <source>
        <dbReference type="PROSITE" id="PS50850"/>
    </source>
</evidence>
<protein>
    <recommendedName>
        <fullName evidence="6">Major facilitator superfamily (MFS) profile domain-containing protein</fullName>
    </recommendedName>
</protein>
<feature type="transmembrane region" description="Helical" evidence="5">
    <location>
        <begin position="296"/>
        <end position="318"/>
    </location>
</feature>
<feature type="transmembrane region" description="Helical" evidence="5">
    <location>
        <begin position="121"/>
        <end position="142"/>
    </location>
</feature>
<sequence>MDLIKDVLKTSAAVPNAIFGQNSFMIRNVVEDQGKVVFICLITVLFSILPVGYNIVLLNVPEKVIQSFVFDNFENIFGLKLSPTEESLVWALTVSSQGVGALIGCILVAPMSKFGAKHVLMCYNNVILIVGSLLMFVSYWMAFPIAFITGRILTGVYTGLACAFAPLYLQQIIPKNIKGSMSCFLHIAVCFGSSLGAIFSLPFMFGSDTTWPILVVLPAVLGLIMLSASYFIPDTPNNLLQLGRYTEAIESIKFYYDIEDSDEDEIIKEYWDMVPEMPEQLSLCSAFMNSSIRRGILLGMVVSATQIFSGSMVSISYSTEMFSAVSFVDILVPFLPALGSIISILLTIPALRWVETRGRRPLLLKTLMFCIAANVFLLMFTLLSGEKSGWASWGFAAAFFMYGVGYNLGVGPVAYFLPAELVPPEAASASLGAAVAVNWICTITTTLFYYPLSKTIGGWSYLIFIIPTSLFSMILWRLLPETKFHYKIDPLEIRLLTDLGPSIAPNYGTLDLDEPTLF</sequence>
<evidence type="ECO:0000256" key="3">
    <source>
        <dbReference type="ARBA" id="ARBA00022989"/>
    </source>
</evidence>
<dbReference type="SUPFAM" id="SSF103473">
    <property type="entry name" value="MFS general substrate transporter"/>
    <property type="match status" value="1"/>
</dbReference>
<dbReference type="InterPro" id="IPR003663">
    <property type="entry name" value="Sugar/inositol_transpt"/>
</dbReference>
<keyword evidence="4 5" id="KW-0472">Membrane</keyword>
<dbReference type="InterPro" id="IPR005828">
    <property type="entry name" value="MFS_sugar_transport-like"/>
</dbReference>
<gene>
    <name evidence="7" type="ORF">L3Y34_005136</name>
</gene>
<feature type="transmembrane region" description="Helical" evidence="5">
    <location>
        <begin position="181"/>
        <end position="205"/>
    </location>
</feature>
<proteinExistence type="predicted"/>
<reference evidence="7 8" key="1">
    <citation type="submission" date="2022-05" db="EMBL/GenBank/DDBJ databases">
        <title>Chromosome-level reference genomes for two strains of Caenorhabditis briggsae: an improved platform for comparative genomics.</title>
        <authorList>
            <person name="Stevens L."/>
            <person name="Andersen E.C."/>
        </authorList>
    </citation>
    <scope>NUCLEOTIDE SEQUENCE [LARGE SCALE GENOMIC DNA]</scope>
    <source>
        <strain evidence="7">QX1410_ONT</strain>
        <tissue evidence="7">Whole-organism</tissue>
    </source>
</reference>
<dbReference type="GO" id="GO:0022857">
    <property type="term" value="F:transmembrane transporter activity"/>
    <property type="evidence" value="ECO:0007669"/>
    <property type="project" value="InterPro"/>
</dbReference>
<dbReference type="PRINTS" id="PR00171">
    <property type="entry name" value="SUGRTRNSPORT"/>
</dbReference>
<evidence type="ECO:0000256" key="4">
    <source>
        <dbReference type="ARBA" id="ARBA00023136"/>
    </source>
</evidence>
<evidence type="ECO:0000313" key="8">
    <source>
        <dbReference type="Proteomes" id="UP000827892"/>
    </source>
</evidence>
<dbReference type="Gene3D" id="1.20.1250.20">
    <property type="entry name" value="MFS general substrate transporter like domains"/>
    <property type="match status" value="1"/>
</dbReference>
<comment type="subcellular location">
    <subcellularLocation>
        <location evidence="1">Membrane</location>
        <topology evidence="1">Multi-pass membrane protein</topology>
    </subcellularLocation>
</comment>
<keyword evidence="2 5" id="KW-0812">Transmembrane</keyword>
<dbReference type="Pfam" id="PF00083">
    <property type="entry name" value="Sugar_tr"/>
    <property type="match status" value="1"/>
</dbReference>
<feature type="transmembrane region" description="Helical" evidence="5">
    <location>
        <begin position="88"/>
        <end position="109"/>
    </location>
</feature>
<evidence type="ECO:0000256" key="5">
    <source>
        <dbReference type="SAM" id="Phobius"/>
    </source>
</evidence>
<evidence type="ECO:0000313" key="7">
    <source>
        <dbReference type="EMBL" id="ULT97104.1"/>
    </source>
</evidence>
<feature type="transmembrane region" description="Helical" evidence="5">
    <location>
        <begin position="458"/>
        <end position="479"/>
    </location>
</feature>
<feature type="transmembrane region" description="Helical" evidence="5">
    <location>
        <begin position="363"/>
        <end position="384"/>
    </location>
</feature>
<dbReference type="PROSITE" id="PS50850">
    <property type="entry name" value="MFS"/>
    <property type="match status" value="1"/>
</dbReference>
<name>A0AAE9ACX1_CAEBR</name>
<dbReference type="PANTHER" id="PTHR23503:SF50">
    <property type="entry name" value="MAJOR FACILITATOR SUPERFAMILY (MFS) PROFILE DOMAIN-CONTAINING PROTEIN"/>
    <property type="match status" value="1"/>
</dbReference>
<feature type="transmembrane region" description="Helical" evidence="5">
    <location>
        <begin position="390"/>
        <end position="417"/>
    </location>
</feature>
<dbReference type="EMBL" id="CP090894">
    <property type="protein sequence ID" value="ULT97104.1"/>
    <property type="molecule type" value="Genomic_DNA"/>
</dbReference>
<dbReference type="PANTHER" id="PTHR23503">
    <property type="entry name" value="SOLUTE CARRIER FAMILY 2"/>
    <property type="match status" value="1"/>
</dbReference>
<organism evidence="7 8">
    <name type="scientific">Caenorhabditis briggsae</name>
    <dbReference type="NCBI Taxonomy" id="6238"/>
    <lineage>
        <taxon>Eukaryota</taxon>
        <taxon>Metazoa</taxon>
        <taxon>Ecdysozoa</taxon>
        <taxon>Nematoda</taxon>
        <taxon>Chromadorea</taxon>
        <taxon>Rhabditida</taxon>
        <taxon>Rhabditina</taxon>
        <taxon>Rhabditomorpha</taxon>
        <taxon>Rhabditoidea</taxon>
        <taxon>Rhabditidae</taxon>
        <taxon>Peloderinae</taxon>
        <taxon>Caenorhabditis</taxon>
    </lineage>
</organism>